<evidence type="ECO:0000256" key="6">
    <source>
        <dbReference type="SAM" id="MobiDB-lite"/>
    </source>
</evidence>
<dbReference type="PROSITE" id="PS00018">
    <property type="entry name" value="EF_HAND_1"/>
    <property type="match status" value="1"/>
</dbReference>
<keyword evidence="5 7" id="KW-0472">Membrane</keyword>
<evidence type="ECO:0000256" key="5">
    <source>
        <dbReference type="ARBA" id="ARBA00023136"/>
    </source>
</evidence>
<proteinExistence type="predicted"/>
<protein>
    <submittedName>
        <fullName evidence="9">Scn11a protein</fullName>
    </submittedName>
</protein>
<dbReference type="Gene3D" id="1.20.120.350">
    <property type="entry name" value="Voltage-gated potassium channels. Chain C"/>
    <property type="match status" value="1"/>
</dbReference>
<evidence type="ECO:0000313" key="9">
    <source>
        <dbReference type="EMBL" id="CAE7506197.1"/>
    </source>
</evidence>
<name>A0A812T432_9DINO</name>
<dbReference type="InterPro" id="IPR018247">
    <property type="entry name" value="EF_Hand_1_Ca_BS"/>
</dbReference>
<feature type="domain" description="EF-hand" evidence="8">
    <location>
        <begin position="485"/>
        <end position="520"/>
    </location>
</feature>
<dbReference type="OrthoDB" id="416585at2759"/>
<feature type="transmembrane region" description="Helical" evidence="7">
    <location>
        <begin position="392"/>
        <end position="413"/>
    </location>
</feature>
<comment type="subcellular location">
    <subcellularLocation>
        <location evidence="1">Membrane</location>
        <topology evidence="1">Multi-pass membrane protein</topology>
    </subcellularLocation>
</comment>
<gene>
    <name evidence="9" type="primary">Scn11a</name>
    <name evidence="9" type="ORF">SNAT2548_LOCUS28352</name>
</gene>
<dbReference type="PANTHER" id="PTHR10037">
    <property type="entry name" value="VOLTAGE-GATED CATION CHANNEL CALCIUM AND SODIUM"/>
    <property type="match status" value="1"/>
</dbReference>
<sequence>MEPTEVERTNILVAEALEFHRQEMTALLSDWLSKLELSMTFPLPSGARSPRAPSRSRFAAKPLKTSNRVFGLDEETFSDPDTHSMQGSERKEANNNTEGGFKLTPGESLEDLDTPGLERLGSTLSYEEAKRTDVAISRAWLMGLGSGGLSPPQITLGWWNSFHERVAKLMDSQWANAFWTIAILTNSVYLGFHLQWTSQNKGAVPHEAWDTVHLAYAILFTAEVVLRVIAVGFVTYLCGKDWKWSWLDLFVVVTSWAEITADRLASNGAEMRGTNTNLRIIRVLRLGRLVRVVRVVRVVRLFRALRTLVASLMGTLKSLFWSFLLLFLVIYIFGILFTDVAVEYAFEHNPPDDDVMQVYFGNLYLSMNTLFRAIANGISWSTAADSFRPAGFVWVQFFHAYVAFCLLALLNVMTGVFCNSAIKAAENDHDLAVQSLVQTRKEMQEQVANLFRTIDERGLGQVTISEFERNFDKDAVKAFFEVLKIGAVDAWTLFSSLDKDGDHTVSVDEFTERCLQLHGPASAADLFAMKQQTAKLSRQLRQIADLQGRHLQQVARLMSTVLVADGPDGNQPATAEQVTFKF</sequence>
<dbReference type="Proteomes" id="UP000604046">
    <property type="component" value="Unassembled WGS sequence"/>
</dbReference>
<feature type="transmembrane region" description="Helical" evidence="7">
    <location>
        <begin position="358"/>
        <end position="380"/>
    </location>
</feature>
<dbReference type="PANTHER" id="PTHR10037:SF62">
    <property type="entry name" value="SODIUM CHANNEL PROTEIN 60E"/>
    <property type="match status" value="1"/>
</dbReference>
<keyword evidence="10" id="KW-1185">Reference proteome</keyword>
<feature type="region of interest" description="Disordered" evidence="6">
    <location>
        <begin position="73"/>
        <end position="108"/>
    </location>
</feature>
<reference evidence="9" key="1">
    <citation type="submission" date="2021-02" db="EMBL/GenBank/DDBJ databases">
        <authorList>
            <person name="Dougan E. K."/>
            <person name="Rhodes N."/>
            <person name="Thang M."/>
            <person name="Chan C."/>
        </authorList>
    </citation>
    <scope>NUCLEOTIDE SEQUENCE</scope>
</reference>
<keyword evidence="2 7" id="KW-0812">Transmembrane</keyword>
<dbReference type="InterPro" id="IPR043203">
    <property type="entry name" value="VGCC_Ca_Na"/>
</dbReference>
<dbReference type="Gene3D" id="1.10.238.10">
    <property type="entry name" value="EF-hand"/>
    <property type="match status" value="1"/>
</dbReference>
<dbReference type="GO" id="GO:0005509">
    <property type="term" value="F:calcium ion binding"/>
    <property type="evidence" value="ECO:0007669"/>
    <property type="project" value="InterPro"/>
</dbReference>
<dbReference type="GO" id="GO:0005248">
    <property type="term" value="F:voltage-gated sodium channel activity"/>
    <property type="evidence" value="ECO:0007669"/>
    <property type="project" value="TreeGrafter"/>
</dbReference>
<dbReference type="Pfam" id="PF00520">
    <property type="entry name" value="Ion_trans"/>
    <property type="match status" value="1"/>
</dbReference>
<feature type="transmembrane region" description="Helical" evidence="7">
    <location>
        <begin position="174"/>
        <end position="194"/>
    </location>
</feature>
<dbReference type="SUPFAM" id="SSF81324">
    <property type="entry name" value="Voltage-gated potassium channels"/>
    <property type="match status" value="1"/>
</dbReference>
<keyword evidence="3" id="KW-0106">Calcium</keyword>
<dbReference type="InterPro" id="IPR002048">
    <property type="entry name" value="EF_hand_dom"/>
</dbReference>
<evidence type="ECO:0000256" key="3">
    <source>
        <dbReference type="ARBA" id="ARBA00022837"/>
    </source>
</evidence>
<accession>A0A812T432</accession>
<dbReference type="GO" id="GO:0001518">
    <property type="term" value="C:voltage-gated sodium channel complex"/>
    <property type="evidence" value="ECO:0007669"/>
    <property type="project" value="TreeGrafter"/>
</dbReference>
<feature type="transmembrane region" description="Helical" evidence="7">
    <location>
        <begin position="214"/>
        <end position="238"/>
    </location>
</feature>
<evidence type="ECO:0000313" key="10">
    <source>
        <dbReference type="Proteomes" id="UP000604046"/>
    </source>
</evidence>
<dbReference type="PROSITE" id="PS50222">
    <property type="entry name" value="EF_HAND_2"/>
    <property type="match status" value="1"/>
</dbReference>
<dbReference type="EMBL" id="CAJNDS010002513">
    <property type="protein sequence ID" value="CAE7506197.1"/>
    <property type="molecule type" value="Genomic_DNA"/>
</dbReference>
<organism evidence="9 10">
    <name type="scientific">Symbiodinium natans</name>
    <dbReference type="NCBI Taxonomy" id="878477"/>
    <lineage>
        <taxon>Eukaryota</taxon>
        <taxon>Sar</taxon>
        <taxon>Alveolata</taxon>
        <taxon>Dinophyceae</taxon>
        <taxon>Suessiales</taxon>
        <taxon>Symbiodiniaceae</taxon>
        <taxon>Symbiodinium</taxon>
    </lineage>
</organism>
<evidence type="ECO:0000256" key="1">
    <source>
        <dbReference type="ARBA" id="ARBA00004141"/>
    </source>
</evidence>
<dbReference type="InterPro" id="IPR027359">
    <property type="entry name" value="Volt_channel_dom_sf"/>
</dbReference>
<dbReference type="Gene3D" id="1.10.287.70">
    <property type="match status" value="1"/>
</dbReference>
<evidence type="ECO:0000256" key="4">
    <source>
        <dbReference type="ARBA" id="ARBA00022989"/>
    </source>
</evidence>
<comment type="caution">
    <text evidence="9">The sequence shown here is derived from an EMBL/GenBank/DDBJ whole genome shotgun (WGS) entry which is preliminary data.</text>
</comment>
<dbReference type="InterPro" id="IPR005821">
    <property type="entry name" value="Ion_trans_dom"/>
</dbReference>
<evidence type="ECO:0000256" key="2">
    <source>
        <dbReference type="ARBA" id="ARBA00022692"/>
    </source>
</evidence>
<dbReference type="AlphaFoldDB" id="A0A812T432"/>
<dbReference type="SUPFAM" id="SSF47473">
    <property type="entry name" value="EF-hand"/>
    <property type="match status" value="1"/>
</dbReference>
<evidence type="ECO:0000259" key="8">
    <source>
        <dbReference type="PROSITE" id="PS50222"/>
    </source>
</evidence>
<keyword evidence="4 7" id="KW-1133">Transmembrane helix</keyword>
<feature type="transmembrane region" description="Helical" evidence="7">
    <location>
        <begin position="319"/>
        <end position="338"/>
    </location>
</feature>
<dbReference type="InterPro" id="IPR011992">
    <property type="entry name" value="EF-hand-dom_pair"/>
</dbReference>
<evidence type="ECO:0000256" key="7">
    <source>
        <dbReference type="SAM" id="Phobius"/>
    </source>
</evidence>